<feature type="compositionally biased region" description="Polar residues" evidence="2">
    <location>
        <begin position="82"/>
        <end position="95"/>
    </location>
</feature>
<feature type="compositionally biased region" description="Pro residues" evidence="2">
    <location>
        <begin position="103"/>
        <end position="112"/>
    </location>
</feature>
<proteinExistence type="predicted"/>
<feature type="compositionally biased region" description="Polar residues" evidence="2">
    <location>
        <begin position="133"/>
        <end position="147"/>
    </location>
</feature>
<dbReference type="PANTHER" id="PTHR23167:SF54">
    <property type="entry name" value="[F-ACTIN]-MONOOXYGENASE MICAL"/>
    <property type="match status" value="1"/>
</dbReference>
<dbReference type="PROSITE" id="PS51848">
    <property type="entry name" value="BMERB"/>
    <property type="match status" value="1"/>
</dbReference>
<dbReference type="EMBL" id="OB797888">
    <property type="protein sequence ID" value="CAD7434615.1"/>
    <property type="molecule type" value="Genomic_DNA"/>
</dbReference>
<evidence type="ECO:0000256" key="1">
    <source>
        <dbReference type="SAM" id="Coils"/>
    </source>
</evidence>
<feature type="region of interest" description="Disordered" evidence="2">
    <location>
        <begin position="76"/>
        <end position="152"/>
    </location>
</feature>
<feature type="domain" description="BMERB" evidence="3">
    <location>
        <begin position="161"/>
        <end position="312"/>
    </location>
</feature>
<evidence type="ECO:0000256" key="2">
    <source>
        <dbReference type="SAM" id="MobiDB-lite"/>
    </source>
</evidence>
<dbReference type="InterPro" id="IPR050540">
    <property type="entry name" value="F-actin_Monoox_Mical"/>
</dbReference>
<keyword evidence="1" id="KW-0175">Coiled coil</keyword>
<dbReference type="Pfam" id="PF12130">
    <property type="entry name" value="bMERB_dom"/>
    <property type="match status" value="1"/>
</dbReference>
<name>A0A7R9EJW7_9NEOP</name>
<feature type="coiled-coil region" evidence="1">
    <location>
        <begin position="160"/>
        <end position="191"/>
    </location>
</feature>
<dbReference type="PANTHER" id="PTHR23167">
    <property type="entry name" value="CALPONIN HOMOLOGY DOMAIN-CONTAINING PROTEIN DDB_G0272472-RELATED"/>
    <property type="match status" value="1"/>
</dbReference>
<dbReference type="SMART" id="SM01203">
    <property type="entry name" value="DUF3585"/>
    <property type="match status" value="1"/>
</dbReference>
<reference evidence="4" key="1">
    <citation type="submission" date="2020-11" db="EMBL/GenBank/DDBJ databases">
        <authorList>
            <person name="Tran Van P."/>
        </authorList>
    </citation>
    <scope>NUCLEOTIDE SEQUENCE</scope>
</reference>
<dbReference type="AlphaFoldDB" id="A0A7R9EJW7"/>
<evidence type="ECO:0000259" key="3">
    <source>
        <dbReference type="PROSITE" id="PS51848"/>
    </source>
</evidence>
<organism evidence="4">
    <name type="scientific">Timema monikensis</name>
    <dbReference type="NCBI Taxonomy" id="170555"/>
    <lineage>
        <taxon>Eukaryota</taxon>
        <taxon>Metazoa</taxon>
        <taxon>Ecdysozoa</taxon>
        <taxon>Arthropoda</taxon>
        <taxon>Hexapoda</taxon>
        <taxon>Insecta</taxon>
        <taxon>Pterygota</taxon>
        <taxon>Neoptera</taxon>
        <taxon>Polyneoptera</taxon>
        <taxon>Phasmatodea</taxon>
        <taxon>Timematodea</taxon>
        <taxon>Timematoidea</taxon>
        <taxon>Timematidae</taxon>
        <taxon>Timema</taxon>
    </lineage>
</organism>
<gene>
    <name evidence="4" type="ORF">TMSB3V08_LOCUS11265</name>
</gene>
<sequence>MGIPFEKPGKRSSPQTAKFSSKFTKILIRNTCVMSNIFPVVHSGYNLNNNLHFALHPRCGRTPFRKQLAIQEKLSSTKEHLSLQSKNTSGPSSRRPQFADDLVPPPIPPPPANYQGSNGPTHRMSDAEEDSKATTFSTSTHEGAFSTTKRKQSRINLRIARQAQLKRLRMAQEIQRQLEEVEVKQRELEQRGVSVEKALRGEGADLGEHMDESELLREWFDLMQERSDVHRYERELMVRAQEMELEDRHARLQQELRDRMSVDDSNKSRDDVAKEGQILKEMLEIVERRDALILLLEKDRQRCGGSKPILGQLHHFPSRATNNCAIVVVFVLLAYQEEDRDLEAQMLAKGVRLTPLRKESHV</sequence>
<evidence type="ECO:0000313" key="4">
    <source>
        <dbReference type="EMBL" id="CAD7434615.1"/>
    </source>
</evidence>
<feature type="compositionally biased region" description="Basic and acidic residues" evidence="2">
    <location>
        <begin position="123"/>
        <end position="132"/>
    </location>
</feature>
<protein>
    <recommendedName>
        <fullName evidence="3">BMERB domain-containing protein</fullName>
    </recommendedName>
</protein>
<dbReference type="InterPro" id="IPR022735">
    <property type="entry name" value="bMERB_dom"/>
</dbReference>
<accession>A0A7R9EJW7</accession>